<evidence type="ECO:0000313" key="1">
    <source>
        <dbReference type="EMBL" id="MBK9797863.1"/>
    </source>
</evidence>
<dbReference type="Proteomes" id="UP000886657">
    <property type="component" value="Unassembled WGS sequence"/>
</dbReference>
<organism evidence="1 2">
    <name type="scientific">Candidatus Geothrix skivensis</name>
    <dbReference type="NCBI Taxonomy" id="2954439"/>
    <lineage>
        <taxon>Bacteria</taxon>
        <taxon>Pseudomonadati</taxon>
        <taxon>Acidobacteriota</taxon>
        <taxon>Holophagae</taxon>
        <taxon>Holophagales</taxon>
        <taxon>Holophagaceae</taxon>
        <taxon>Geothrix</taxon>
    </lineage>
</organism>
<comment type="caution">
    <text evidence="1">The sequence shown here is derived from an EMBL/GenBank/DDBJ whole genome shotgun (WGS) entry which is preliminary data.</text>
</comment>
<dbReference type="InterPro" id="IPR036291">
    <property type="entry name" value="NAD(P)-bd_dom_sf"/>
</dbReference>
<gene>
    <name evidence="1" type="ORF">IPP58_15555</name>
</gene>
<name>A0A9D7SKB8_9BACT</name>
<dbReference type="Gene3D" id="3.40.50.720">
    <property type="entry name" value="NAD(P)-binding Rossmann-like Domain"/>
    <property type="match status" value="1"/>
</dbReference>
<sequence>MGQPADIAVAVTFLASEEASCITGITISVNGGMLMP</sequence>
<dbReference type="SUPFAM" id="SSF51735">
    <property type="entry name" value="NAD(P)-binding Rossmann-fold domains"/>
    <property type="match status" value="1"/>
</dbReference>
<reference evidence="1" key="1">
    <citation type="submission" date="2020-10" db="EMBL/GenBank/DDBJ databases">
        <title>Connecting structure to function with the recovery of over 1000 high-quality activated sludge metagenome-assembled genomes encoding full-length rRNA genes using long-read sequencing.</title>
        <authorList>
            <person name="Singleton C.M."/>
            <person name="Petriglieri F."/>
            <person name="Kristensen J.M."/>
            <person name="Kirkegaard R.H."/>
            <person name="Michaelsen T.Y."/>
            <person name="Andersen M.H."/>
            <person name="Karst S.M."/>
            <person name="Dueholm M.S."/>
            <person name="Nielsen P.H."/>
            <person name="Albertsen M."/>
        </authorList>
    </citation>
    <scope>NUCLEOTIDE SEQUENCE</scope>
    <source>
        <strain evidence="1">Skiv_18-Q3-R9-52_MAXAC.067</strain>
    </source>
</reference>
<evidence type="ECO:0000313" key="2">
    <source>
        <dbReference type="Proteomes" id="UP000886657"/>
    </source>
</evidence>
<dbReference type="EMBL" id="JADKIO010000012">
    <property type="protein sequence ID" value="MBK9797863.1"/>
    <property type="molecule type" value="Genomic_DNA"/>
</dbReference>
<dbReference type="InterPro" id="IPR002347">
    <property type="entry name" value="SDR_fam"/>
</dbReference>
<protein>
    <submittedName>
        <fullName evidence="1">SDR family oxidoreductase</fullName>
    </submittedName>
</protein>
<dbReference type="AlphaFoldDB" id="A0A9D7SKB8"/>
<accession>A0A9D7SKB8</accession>
<dbReference type="Pfam" id="PF13561">
    <property type="entry name" value="adh_short_C2"/>
    <property type="match status" value="1"/>
</dbReference>
<proteinExistence type="predicted"/>